<evidence type="ECO:0000313" key="1">
    <source>
        <dbReference type="EMBL" id="KAK1144671.1"/>
    </source>
</evidence>
<protein>
    <submittedName>
        <fullName evidence="1">Uncharacterized protein</fullName>
    </submittedName>
</protein>
<gene>
    <name evidence="1" type="ORF">N8T08_004975</name>
</gene>
<comment type="caution">
    <text evidence="1">The sequence shown here is derived from an EMBL/GenBank/DDBJ whole genome shotgun (WGS) entry which is preliminary data.</text>
</comment>
<reference evidence="1 2" key="1">
    <citation type="journal article" date="2023" name="ACS Omega">
        <title>Identification of the Neoaspergillic Acid Biosynthesis Gene Cluster by Establishing an In Vitro CRISPR-Ribonucleoprotein Genetic System in Aspergillus melleus.</title>
        <authorList>
            <person name="Yuan B."/>
            <person name="Grau M.F."/>
            <person name="Murata R.M."/>
            <person name="Torok T."/>
            <person name="Venkateswaran K."/>
            <person name="Stajich J.E."/>
            <person name="Wang C.C.C."/>
        </authorList>
    </citation>
    <scope>NUCLEOTIDE SEQUENCE [LARGE SCALE GENOMIC DNA]</scope>
    <source>
        <strain evidence="1 2">IMV 1140</strain>
    </source>
</reference>
<organism evidence="1 2">
    <name type="scientific">Aspergillus melleus</name>
    <dbReference type="NCBI Taxonomy" id="138277"/>
    <lineage>
        <taxon>Eukaryota</taxon>
        <taxon>Fungi</taxon>
        <taxon>Dikarya</taxon>
        <taxon>Ascomycota</taxon>
        <taxon>Pezizomycotina</taxon>
        <taxon>Eurotiomycetes</taxon>
        <taxon>Eurotiomycetidae</taxon>
        <taxon>Eurotiales</taxon>
        <taxon>Aspergillaceae</taxon>
        <taxon>Aspergillus</taxon>
        <taxon>Aspergillus subgen. Circumdati</taxon>
    </lineage>
</organism>
<name>A0ACC3B2Q9_9EURO</name>
<dbReference type="Proteomes" id="UP001177260">
    <property type="component" value="Unassembled WGS sequence"/>
</dbReference>
<proteinExistence type="predicted"/>
<evidence type="ECO:0000313" key="2">
    <source>
        <dbReference type="Proteomes" id="UP001177260"/>
    </source>
</evidence>
<keyword evidence="2" id="KW-1185">Reference proteome</keyword>
<dbReference type="EMBL" id="JAOPJF010000029">
    <property type="protein sequence ID" value="KAK1144671.1"/>
    <property type="molecule type" value="Genomic_DNA"/>
</dbReference>
<accession>A0ACC3B2Q9</accession>
<sequence>MACFQILSDLHLETPNAYDQFRVRPQAPYLALLGDIGEVKDDGLFLFLETQLRQFHTVFFLLGNHEPYGSDWATTTERLAAFSAFVDERRAYEAQQPQQEPPLHPFGQFVFLNRTRYDVSPDVTVLGCTFYSRVTLRQKKQVSFGLNDFFHIQGWTVEKHSVCHEADRAWLNEQVSQIAAQESRRSIVIFTHHSPSVVADAVDPRHANSVISSGFATDMSGELCWENPCVKPWAFGHTHHNCDFTEERTGKRVVANQRGYYHAQAQVFNPFFVARVGLILE</sequence>